<proteinExistence type="predicted"/>
<reference evidence="1" key="2">
    <citation type="journal article" date="2015" name="Data Brief">
        <title>Shoot transcriptome of the giant reed, Arundo donax.</title>
        <authorList>
            <person name="Barrero R.A."/>
            <person name="Guerrero F.D."/>
            <person name="Moolhuijzen P."/>
            <person name="Goolsby J.A."/>
            <person name="Tidwell J."/>
            <person name="Bellgard S.E."/>
            <person name="Bellgard M.I."/>
        </authorList>
    </citation>
    <scope>NUCLEOTIDE SEQUENCE</scope>
    <source>
        <tissue evidence="1">Shoot tissue taken approximately 20 cm above the soil surface</tissue>
    </source>
</reference>
<protein>
    <submittedName>
        <fullName evidence="1">Uncharacterized protein</fullName>
    </submittedName>
</protein>
<sequence>MMGRERRIGEDRGRLFLFVRLERRRMVDWWRGGCLVKEEEGV</sequence>
<evidence type="ECO:0000313" key="1">
    <source>
        <dbReference type="EMBL" id="JAE37139.1"/>
    </source>
</evidence>
<name>A0A0A9HMU2_ARUDO</name>
<dbReference type="AlphaFoldDB" id="A0A0A9HMU2"/>
<accession>A0A0A9HMU2</accession>
<dbReference type="EMBL" id="GBRH01160757">
    <property type="protein sequence ID" value="JAE37139.1"/>
    <property type="molecule type" value="Transcribed_RNA"/>
</dbReference>
<organism evidence="1">
    <name type="scientific">Arundo donax</name>
    <name type="common">Giant reed</name>
    <name type="synonym">Donax arundinaceus</name>
    <dbReference type="NCBI Taxonomy" id="35708"/>
    <lineage>
        <taxon>Eukaryota</taxon>
        <taxon>Viridiplantae</taxon>
        <taxon>Streptophyta</taxon>
        <taxon>Embryophyta</taxon>
        <taxon>Tracheophyta</taxon>
        <taxon>Spermatophyta</taxon>
        <taxon>Magnoliopsida</taxon>
        <taxon>Liliopsida</taxon>
        <taxon>Poales</taxon>
        <taxon>Poaceae</taxon>
        <taxon>PACMAD clade</taxon>
        <taxon>Arundinoideae</taxon>
        <taxon>Arundineae</taxon>
        <taxon>Arundo</taxon>
    </lineage>
</organism>
<reference evidence="1" key="1">
    <citation type="submission" date="2014-09" db="EMBL/GenBank/DDBJ databases">
        <authorList>
            <person name="Magalhaes I.L.F."/>
            <person name="Oliveira U."/>
            <person name="Santos F.R."/>
            <person name="Vidigal T.H.D.A."/>
            <person name="Brescovit A.D."/>
            <person name="Santos A.J."/>
        </authorList>
    </citation>
    <scope>NUCLEOTIDE SEQUENCE</scope>
    <source>
        <tissue evidence="1">Shoot tissue taken approximately 20 cm above the soil surface</tissue>
    </source>
</reference>